<keyword evidence="4 6" id="KW-1133">Transmembrane helix</keyword>
<feature type="domain" description="Na+/H+ antiporter NhaC-like C-terminal" evidence="8">
    <location>
        <begin position="301"/>
        <end position="642"/>
    </location>
</feature>
<dbReference type="Pfam" id="PF03553">
    <property type="entry name" value="Na_H_antiporter"/>
    <property type="match status" value="1"/>
</dbReference>
<feature type="transmembrane region" description="Helical" evidence="6">
    <location>
        <begin position="488"/>
        <end position="505"/>
    </location>
</feature>
<dbReference type="AlphaFoldDB" id="A0A517Z2J5"/>
<feature type="transmembrane region" description="Helical" evidence="6">
    <location>
        <begin position="654"/>
        <end position="671"/>
    </location>
</feature>
<feature type="transmembrane region" description="Helical" evidence="6">
    <location>
        <begin position="158"/>
        <end position="183"/>
    </location>
</feature>
<reference evidence="9 10" key="1">
    <citation type="submission" date="2019-02" db="EMBL/GenBank/DDBJ databases">
        <title>Deep-cultivation of Planctomycetes and their phenomic and genomic characterization uncovers novel biology.</title>
        <authorList>
            <person name="Wiegand S."/>
            <person name="Jogler M."/>
            <person name="Boedeker C."/>
            <person name="Pinto D."/>
            <person name="Vollmers J."/>
            <person name="Rivas-Marin E."/>
            <person name="Kohn T."/>
            <person name="Peeters S.H."/>
            <person name="Heuer A."/>
            <person name="Rast P."/>
            <person name="Oberbeckmann S."/>
            <person name="Bunk B."/>
            <person name="Jeske O."/>
            <person name="Meyerdierks A."/>
            <person name="Storesund J.E."/>
            <person name="Kallscheuer N."/>
            <person name="Luecker S."/>
            <person name="Lage O.M."/>
            <person name="Pohl T."/>
            <person name="Merkel B.J."/>
            <person name="Hornburger P."/>
            <person name="Mueller R.-W."/>
            <person name="Bruemmer F."/>
            <person name="Labrenz M."/>
            <person name="Spormann A.M."/>
            <person name="Op den Camp H."/>
            <person name="Overmann J."/>
            <person name="Amann R."/>
            <person name="Jetten M.S.M."/>
            <person name="Mascher T."/>
            <person name="Medema M.H."/>
            <person name="Devos D.P."/>
            <person name="Kaster A.-K."/>
            <person name="Ovreas L."/>
            <person name="Rohde M."/>
            <person name="Galperin M.Y."/>
            <person name="Jogler C."/>
        </authorList>
    </citation>
    <scope>NUCLEOTIDE SEQUENCE [LARGE SCALE GENOMIC DNA]</scope>
    <source>
        <strain evidence="9 10">Mal4</strain>
    </source>
</reference>
<dbReference type="GO" id="GO:0005886">
    <property type="term" value="C:plasma membrane"/>
    <property type="evidence" value="ECO:0007669"/>
    <property type="project" value="UniProtKB-SubCell"/>
</dbReference>
<protein>
    <submittedName>
        <fullName evidence="9">Malate-2H(+)/Na(+)-lactate antiporter</fullName>
    </submittedName>
</protein>
<evidence type="ECO:0000256" key="3">
    <source>
        <dbReference type="ARBA" id="ARBA00022692"/>
    </source>
</evidence>
<dbReference type="Proteomes" id="UP000320496">
    <property type="component" value="Chromosome"/>
</dbReference>
<name>A0A517Z2J5_9PLAN</name>
<evidence type="ECO:0000256" key="5">
    <source>
        <dbReference type="ARBA" id="ARBA00023136"/>
    </source>
</evidence>
<keyword evidence="3 6" id="KW-0812">Transmembrane</keyword>
<feature type="transmembrane region" description="Helical" evidence="6">
    <location>
        <begin position="284"/>
        <end position="307"/>
    </location>
</feature>
<evidence type="ECO:0000256" key="4">
    <source>
        <dbReference type="ARBA" id="ARBA00022989"/>
    </source>
</evidence>
<evidence type="ECO:0000256" key="2">
    <source>
        <dbReference type="ARBA" id="ARBA00022475"/>
    </source>
</evidence>
<evidence type="ECO:0000259" key="8">
    <source>
        <dbReference type="Pfam" id="PF03553"/>
    </source>
</evidence>
<feature type="transmembrane region" description="Helical" evidence="6">
    <location>
        <begin position="333"/>
        <end position="358"/>
    </location>
</feature>
<dbReference type="InterPro" id="IPR018461">
    <property type="entry name" value="Na/H_Antiport_NhaC-like_C"/>
</dbReference>
<dbReference type="PANTHER" id="PTHR43478:SF1">
    <property type="entry name" value="NA+_H+ ANTIPORTER NHAC-LIKE C-TERMINAL DOMAIN-CONTAINING PROTEIN"/>
    <property type="match status" value="1"/>
</dbReference>
<accession>A0A517Z2J5</accession>
<proteinExistence type="predicted"/>
<evidence type="ECO:0000256" key="6">
    <source>
        <dbReference type="SAM" id="Phobius"/>
    </source>
</evidence>
<keyword evidence="2" id="KW-1003">Cell membrane</keyword>
<feature type="transmembrane region" description="Helical" evidence="6">
    <location>
        <begin position="630"/>
        <end position="648"/>
    </location>
</feature>
<dbReference type="PANTHER" id="PTHR43478">
    <property type="entry name" value="NA+/H+ ANTIPORTER-RELATED"/>
    <property type="match status" value="1"/>
</dbReference>
<keyword evidence="5 6" id="KW-0472">Membrane</keyword>
<dbReference type="RefSeq" id="WP_145367322.1">
    <property type="nucleotide sequence ID" value="NZ_CP036275.1"/>
</dbReference>
<keyword evidence="10" id="KW-1185">Reference proteome</keyword>
<evidence type="ECO:0000256" key="7">
    <source>
        <dbReference type="SAM" id="SignalP"/>
    </source>
</evidence>
<gene>
    <name evidence="9" type="primary">mleN</name>
    <name evidence="9" type="ORF">Mal4_09730</name>
</gene>
<organism evidence="9 10">
    <name type="scientific">Maioricimonas rarisocia</name>
    <dbReference type="NCBI Taxonomy" id="2528026"/>
    <lineage>
        <taxon>Bacteria</taxon>
        <taxon>Pseudomonadati</taxon>
        <taxon>Planctomycetota</taxon>
        <taxon>Planctomycetia</taxon>
        <taxon>Planctomycetales</taxon>
        <taxon>Planctomycetaceae</taxon>
        <taxon>Maioricimonas</taxon>
    </lineage>
</organism>
<feature type="transmembrane region" description="Helical" evidence="6">
    <location>
        <begin position="404"/>
        <end position="424"/>
    </location>
</feature>
<evidence type="ECO:0000313" key="10">
    <source>
        <dbReference type="Proteomes" id="UP000320496"/>
    </source>
</evidence>
<dbReference type="KEGG" id="mri:Mal4_09730"/>
<dbReference type="EMBL" id="CP036275">
    <property type="protein sequence ID" value="QDU36685.1"/>
    <property type="molecule type" value="Genomic_DNA"/>
</dbReference>
<feature type="transmembrane region" description="Helical" evidence="6">
    <location>
        <begin position="452"/>
        <end position="476"/>
    </location>
</feature>
<keyword evidence="7" id="KW-0732">Signal</keyword>
<sequence length="678" mass="71835" precursor="true">MREPRCRSRLVLLLTAGLLAALPAAARGDSTLHGFAVELPPVVLEGVPVSHVRIRAIDDAGETVTDLSGPVEVTGLEVRNRDGRPQTASRHLQQGVLTLQTDLAAEQKLYVTGADISASAGDVRSDVPVFRLSAWMALLPPVVAILLAIWLRNVIVGLLVAIWCGVLLLSVGEAGWWAPLLAIRDMMETYIVQEITQPGSSGGHVMIILFTMMLGCLVGVMSQSGGSRALVEWMSRFASNRCRGQIATWALGLVIFFDDYANTLLVGGTMRPMTDRLKISREKLAFLVDSTAAPIAGLAIVSTWVGFEVGLIDESLRQLALAYGDPSLHVSAYSLFLATIPFRFYPIYLLAFGLVIAWTGRDFAAMRTAEQQAQITPPPDVASPTSADAQGTASVGPPTRLANALIPLGVLILLLVFMMTWTGWTGLSPGSSRGALATVRDIVSNADSNRSLLLSAFVASMVAIATAVWLGSLSLNDAVNAWVDGGKSMLLGVIVLVLAWSVSTICDADHLNTAGVLVEWTAGLLTPRWMPVIAFLLSAVVSFATGSSWATMGLLIPLVTPLTFGLLRAAAEQNGAPVDVSHPLLLGAIGSVLAGSIFGDHCSPISDTTVLSSVACDCDHLAHVRTQLPYAMFVGTVAILLGCLPIGFGWSWWLLLPAGLVSVVLGVRWLGKPLDVAS</sequence>
<feature type="transmembrane region" description="Helical" evidence="6">
    <location>
        <begin position="203"/>
        <end position="221"/>
    </location>
</feature>
<evidence type="ECO:0000256" key="1">
    <source>
        <dbReference type="ARBA" id="ARBA00004651"/>
    </source>
</evidence>
<feature type="signal peptide" evidence="7">
    <location>
        <begin position="1"/>
        <end position="26"/>
    </location>
</feature>
<dbReference type="OrthoDB" id="9762978at2"/>
<comment type="subcellular location">
    <subcellularLocation>
        <location evidence="1">Cell membrane</location>
        <topology evidence="1">Multi-pass membrane protein</topology>
    </subcellularLocation>
</comment>
<evidence type="ECO:0000313" key="9">
    <source>
        <dbReference type="EMBL" id="QDU36685.1"/>
    </source>
</evidence>
<feature type="chain" id="PRO_5021815247" evidence="7">
    <location>
        <begin position="27"/>
        <end position="678"/>
    </location>
</feature>
<feature type="transmembrane region" description="Helical" evidence="6">
    <location>
        <begin position="132"/>
        <end position="151"/>
    </location>
</feature>